<dbReference type="EMBL" id="DF973237">
    <property type="protein sequence ID" value="GAU21771.1"/>
    <property type="molecule type" value="Genomic_DNA"/>
</dbReference>
<organism evidence="2 3">
    <name type="scientific">Trifolium subterraneum</name>
    <name type="common">Subterranean clover</name>
    <dbReference type="NCBI Taxonomy" id="3900"/>
    <lineage>
        <taxon>Eukaryota</taxon>
        <taxon>Viridiplantae</taxon>
        <taxon>Streptophyta</taxon>
        <taxon>Embryophyta</taxon>
        <taxon>Tracheophyta</taxon>
        <taxon>Spermatophyta</taxon>
        <taxon>Magnoliopsida</taxon>
        <taxon>eudicotyledons</taxon>
        <taxon>Gunneridae</taxon>
        <taxon>Pentapetalae</taxon>
        <taxon>rosids</taxon>
        <taxon>fabids</taxon>
        <taxon>Fabales</taxon>
        <taxon>Fabaceae</taxon>
        <taxon>Papilionoideae</taxon>
        <taxon>50 kb inversion clade</taxon>
        <taxon>NPAAA clade</taxon>
        <taxon>Hologalegina</taxon>
        <taxon>IRL clade</taxon>
        <taxon>Trifolieae</taxon>
        <taxon>Trifolium</taxon>
    </lineage>
</organism>
<gene>
    <name evidence="2" type="ORF">TSUD_328960</name>
</gene>
<dbReference type="Proteomes" id="UP000242715">
    <property type="component" value="Unassembled WGS sequence"/>
</dbReference>
<keyword evidence="3" id="KW-1185">Reference proteome</keyword>
<proteinExistence type="predicted"/>
<reference evidence="3" key="1">
    <citation type="journal article" date="2017" name="Front. Plant Sci.">
        <title>Climate Clever Clovers: New Paradigm to Reduce the Environmental Footprint of Ruminants by Breeding Low Methanogenic Forages Utilizing Haplotype Variation.</title>
        <authorList>
            <person name="Kaur P."/>
            <person name="Appels R."/>
            <person name="Bayer P.E."/>
            <person name="Keeble-Gagnere G."/>
            <person name="Wang J."/>
            <person name="Hirakawa H."/>
            <person name="Shirasawa K."/>
            <person name="Vercoe P."/>
            <person name="Stefanova K."/>
            <person name="Durmic Z."/>
            <person name="Nichols P."/>
            <person name="Revell C."/>
            <person name="Isobe S.N."/>
            <person name="Edwards D."/>
            <person name="Erskine W."/>
        </authorList>
    </citation>
    <scope>NUCLEOTIDE SEQUENCE [LARGE SCALE GENOMIC DNA]</scope>
    <source>
        <strain evidence="3">cv. Daliak</strain>
    </source>
</reference>
<feature type="compositionally biased region" description="Basic and acidic residues" evidence="1">
    <location>
        <begin position="16"/>
        <end position="34"/>
    </location>
</feature>
<sequence length="58" mass="6655">MNEQVETPTKAGQVEKVSDVEQSHEFDDFNKDTDLSSPIPFPEHPPSIFTGREDLFYQ</sequence>
<feature type="region of interest" description="Disordered" evidence="1">
    <location>
        <begin position="1"/>
        <end position="58"/>
    </location>
</feature>
<evidence type="ECO:0000313" key="3">
    <source>
        <dbReference type="Proteomes" id="UP000242715"/>
    </source>
</evidence>
<protein>
    <submittedName>
        <fullName evidence="2">Uncharacterized protein</fullName>
    </submittedName>
</protein>
<evidence type="ECO:0000256" key="1">
    <source>
        <dbReference type="SAM" id="MobiDB-lite"/>
    </source>
</evidence>
<name>A0A2Z6LRP2_TRISU</name>
<evidence type="ECO:0000313" key="2">
    <source>
        <dbReference type="EMBL" id="GAU21771.1"/>
    </source>
</evidence>
<accession>A0A2Z6LRP2</accession>
<dbReference type="AlphaFoldDB" id="A0A2Z6LRP2"/>